<protein>
    <recommendedName>
        <fullName evidence="3">Methyltransferase type 11 domain-containing protein</fullName>
    </recommendedName>
</protein>
<dbReference type="GO" id="GO:0003838">
    <property type="term" value="F:sterol 24-C-methyltransferase activity"/>
    <property type="evidence" value="ECO:0007669"/>
    <property type="project" value="TreeGrafter"/>
</dbReference>
<evidence type="ECO:0000313" key="4">
    <source>
        <dbReference type="EMBL" id="KAG7472147.1"/>
    </source>
</evidence>
<reference evidence="4" key="1">
    <citation type="submission" date="2021-01" db="EMBL/GenBank/DDBJ databases">
        <authorList>
            <person name="Zahm M."/>
            <person name="Roques C."/>
            <person name="Cabau C."/>
            <person name="Klopp C."/>
            <person name="Donnadieu C."/>
            <person name="Jouanno E."/>
            <person name="Lampietro C."/>
            <person name="Louis A."/>
            <person name="Herpin A."/>
            <person name="Echchiki A."/>
            <person name="Berthelot C."/>
            <person name="Parey E."/>
            <person name="Roest-Crollius H."/>
            <person name="Braasch I."/>
            <person name="Postlethwait J."/>
            <person name="Bobe J."/>
            <person name="Montfort J."/>
            <person name="Bouchez O."/>
            <person name="Begum T."/>
            <person name="Mejri S."/>
            <person name="Adams A."/>
            <person name="Chen W.-J."/>
            <person name="Guiguen Y."/>
        </authorList>
    </citation>
    <scope>NUCLEOTIDE SEQUENCE</scope>
    <source>
        <strain evidence="4">YG-15Mar2019-1</strain>
        <tissue evidence="4">Brain</tissue>
    </source>
</reference>
<dbReference type="InterPro" id="IPR013216">
    <property type="entry name" value="Methyltransf_11"/>
</dbReference>
<evidence type="ECO:0000256" key="2">
    <source>
        <dbReference type="ARBA" id="ARBA00038188"/>
    </source>
</evidence>
<dbReference type="SUPFAM" id="SSF53335">
    <property type="entry name" value="S-adenosyl-L-methionine-dependent methyltransferases"/>
    <property type="match status" value="1"/>
</dbReference>
<keyword evidence="5" id="KW-1185">Reference proteome</keyword>
<dbReference type="Gene3D" id="3.40.50.150">
    <property type="entry name" value="Vaccinia Virus protein VP39"/>
    <property type="match status" value="1"/>
</dbReference>
<sequence length="210" mass="23048">MLANKLGQQLGRPTKSVAGWMVNKFIGWHNKVLEENAVRLCAIQPDDTVLEVGYGPGLGLEAAVPLVAGSRGKLIGVDYSEYMYKVASKRMKDHISSGKVTLYHGNVVAMPLPDGSVDKVFHCNCYYFWPELRAGTSEIHRVMKPGGLMVTTLTLHRVAYLASKGVMPGENWRPEAFIEALLATGFTDVRLEDKTDKGTTFQAIFATASK</sequence>
<dbReference type="EMBL" id="JAFDVH010000008">
    <property type="protein sequence ID" value="KAG7472147.1"/>
    <property type="molecule type" value="Genomic_DNA"/>
</dbReference>
<gene>
    <name evidence="4" type="ORF">MATL_G00105440</name>
</gene>
<dbReference type="PANTHER" id="PTHR44068:SF1">
    <property type="entry name" value="HYPOTHETICAL LOC100005854"/>
    <property type="match status" value="1"/>
</dbReference>
<evidence type="ECO:0000313" key="5">
    <source>
        <dbReference type="Proteomes" id="UP001046870"/>
    </source>
</evidence>
<organism evidence="4 5">
    <name type="scientific">Megalops atlanticus</name>
    <name type="common">Tarpon</name>
    <name type="synonym">Clupea gigantea</name>
    <dbReference type="NCBI Taxonomy" id="7932"/>
    <lineage>
        <taxon>Eukaryota</taxon>
        <taxon>Metazoa</taxon>
        <taxon>Chordata</taxon>
        <taxon>Craniata</taxon>
        <taxon>Vertebrata</taxon>
        <taxon>Euteleostomi</taxon>
        <taxon>Actinopterygii</taxon>
        <taxon>Neopterygii</taxon>
        <taxon>Teleostei</taxon>
        <taxon>Elopiformes</taxon>
        <taxon>Megalopidae</taxon>
        <taxon>Megalops</taxon>
    </lineage>
</organism>
<comment type="caution">
    <text evidence="4">The sequence shown here is derived from an EMBL/GenBank/DDBJ whole genome shotgun (WGS) entry which is preliminary data.</text>
</comment>
<dbReference type="GO" id="GO:0016126">
    <property type="term" value="P:sterol biosynthetic process"/>
    <property type="evidence" value="ECO:0007669"/>
    <property type="project" value="TreeGrafter"/>
</dbReference>
<feature type="domain" description="Methyltransferase type 11" evidence="3">
    <location>
        <begin position="50"/>
        <end position="150"/>
    </location>
</feature>
<name>A0A9D3PZT7_MEGAT</name>
<dbReference type="GO" id="GO:0005783">
    <property type="term" value="C:endoplasmic reticulum"/>
    <property type="evidence" value="ECO:0007669"/>
    <property type="project" value="TreeGrafter"/>
</dbReference>
<dbReference type="InterPro" id="IPR050447">
    <property type="entry name" value="Erg6_SMT_methyltransf"/>
</dbReference>
<keyword evidence="1" id="KW-0808">Transferase</keyword>
<dbReference type="Proteomes" id="UP001046870">
    <property type="component" value="Chromosome 8"/>
</dbReference>
<comment type="similarity">
    <text evidence="2">Belongs to the class I-like SAM-binding methyltransferase superfamily. Erg6/SMT family.</text>
</comment>
<evidence type="ECO:0000259" key="3">
    <source>
        <dbReference type="Pfam" id="PF08241"/>
    </source>
</evidence>
<dbReference type="PANTHER" id="PTHR44068">
    <property type="entry name" value="ZGC:194242"/>
    <property type="match status" value="1"/>
</dbReference>
<dbReference type="InterPro" id="IPR029063">
    <property type="entry name" value="SAM-dependent_MTases_sf"/>
</dbReference>
<dbReference type="OrthoDB" id="10250730at2759"/>
<accession>A0A9D3PZT7</accession>
<dbReference type="Pfam" id="PF08241">
    <property type="entry name" value="Methyltransf_11"/>
    <property type="match status" value="1"/>
</dbReference>
<proteinExistence type="inferred from homology"/>
<evidence type="ECO:0000256" key="1">
    <source>
        <dbReference type="ARBA" id="ARBA00022679"/>
    </source>
</evidence>
<dbReference type="CDD" id="cd02440">
    <property type="entry name" value="AdoMet_MTases"/>
    <property type="match status" value="1"/>
</dbReference>
<dbReference type="AlphaFoldDB" id="A0A9D3PZT7"/>